<comment type="caution">
    <text evidence="10">The sequence shown here is derived from an EMBL/GenBank/DDBJ whole genome shotgun (WGS) entry which is preliminary data.</text>
</comment>
<evidence type="ECO:0000256" key="4">
    <source>
        <dbReference type="ARBA" id="ARBA00023125"/>
    </source>
</evidence>
<dbReference type="Gene3D" id="3.40.50.2300">
    <property type="match status" value="1"/>
</dbReference>
<evidence type="ECO:0000256" key="5">
    <source>
        <dbReference type="ARBA" id="ARBA00023163"/>
    </source>
</evidence>
<feature type="domain" description="Response regulatory" evidence="8">
    <location>
        <begin position="1"/>
        <end position="109"/>
    </location>
</feature>
<evidence type="ECO:0000256" key="1">
    <source>
        <dbReference type="ARBA" id="ARBA00022553"/>
    </source>
</evidence>
<protein>
    <submittedName>
        <fullName evidence="10">DNA-binding response regulator</fullName>
    </submittedName>
</protein>
<keyword evidence="3" id="KW-0805">Transcription regulation</keyword>
<evidence type="ECO:0000256" key="2">
    <source>
        <dbReference type="ARBA" id="ARBA00023012"/>
    </source>
</evidence>
<gene>
    <name evidence="10" type="ORF">GCM10007320_43550</name>
</gene>
<dbReference type="EMBL" id="BMYK01000016">
    <property type="protein sequence ID" value="GHC92960.1"/>
    <property type="molecule type" value="Genomic_DNA"/>
</dbReference>
<dbReference type="Proteomes" id="UP000626210">
    <property type="component" value="Unassembled WGS sequence"/>
</dbReference>
<name>A0ABQ3G674_9BURK</name>
<reference evidence="11" key="1">
    <citation type="journal article" date="2019" name="Int. J. Syst. Evol. Microbiol.">
        <title>The Global Catalogue of Microorganisms (GCM) 10K type strain sequencing project: providing services to taxonomists for standard genome sequencing and annotation.</title>
        <authorList>
            <consortium name="The Broad Institute Genomics Platform"/>
            <consortium name="The Broad Institute Genome Sequencing Center for Infectious Disease"/>
            <person name="Wu L."/>
            <person name="Ma J."/>
        </authorList>
    </citation>
    <scope>NUCLEOTIDE SEQUENCE [LARGE SCALE GENOMIC DNA]</scope>
    <source>
        <strain evidence="11">KCTC 23314</strain>
    </source>
</reference>
<dbReference type="InterPro" id="IPR001789">
    <property type="entry name" value="Sig_transdc_resp-reg_receiver"/>
</dbReference>
<accession>A0ABQ3G674</accession>
<evidence type="ECO:0000259" key="9">
    <source>
        <dbReference type="PROSITE" id="PS51755"/>
    </source>
</evidence>
<keyword evidence="11" id="KW-1185">Reference proteome</keyword>
<evidence type="ECO:0000256" key="3">
    <source>
        <dbReference type="ARBA" id="ARBA00023015"/>
    </source>
</evidence>
<dbReference type="Pfam" id="PF00072">
    <property type="entry name" value="Response_reg"/>
    <property type="match status" value="1"/>
</dbReference>
<proteinExistence type="predicted"/>
<dbReference type="SMART" id="SM00448">
    <property type="entry name" value="REC"/>
    <property type="match status" value="1"/>
</dbReference>
<keyword evidence="5" id="KW-0804">Transcription</keyword>
<dbReference type="InterPro" id="IPR039420">
    <property type="entry name" value="WalR-like"/>
</dbReference>
<keyword evidence="4 7" id="KW-0238">DNA-binding</keyword>
<dbReference type="PROSITE" id="PS50110">
    <property type="entry name" value="RESPONSE_REGULATORY"/>
    <property type="match status" value="1"/>
</dbReference>
<dbReference type="PANTHER" id="PTHR48111">
    <property type="entry name" value="REGULATOR OF RPOS"/>
    <property type="match status" value="1"/>
</dbReference>
<dbReference type="SUPFAM" id="SSF52172">
    <property type="entry name" value="CheY-like"/>
    <property type="match status" value="1"/>
</dbReference>
<feature type="modified residue" description="4-aspartylphosphate" evidence="6">
    <location>
        <position position="45"/>
    </location>
</feature>
<keyword evidence="2" id="KW-0902">Two-component regulatory system</keyword>
<dbReference type="Pfam" id="PF00486">
    <property type="entry name" value="Trans_reg_C"/>
    <property type="match status" value="1"/>
</dbReference>
<evidence type="ECO:0000313" key="11">
    <source>
        <dbReference type="Proteomes" id="UP000626210"/>
    </source>
</evidence>
<dbReference type="Gene3D" id="1.10.10.10">
    <property type="entry name" value="Winged helix-like DNA-binding domain superfamily/Winged helix DNA-binding domain"/>
    <property type="match status" value="1"/>
</dbReference>
<evidence type="ECO:0000256" key="6">
    <source>
        <dbReference type="PROSITE-ProRule" id="PRU00169"/>
    </source>
</evidence>
<dbReference type="InterPro" id="IPR001867">
    <property type="entry name" value="OmpR/PhoB-type_DNA-bd"/>
</dbReference>
<evidence type="ECO:0000259" key="8">
    <source>
        <dbReference type="PROSITE" id="PS50110"/>
    </source>
</evidence>
<evidence type="ECO:0000313" key="10">
    <source>
        <dbReference type="EMBL" id="GHC92960.1"/>
    </source>
</evidence>
<dbReference type="InterPro" id="IPR016032">
    <property type="entry name" value="Sig_transdc_resp-reg_C-effctor"/>
</dbReference>
<dbReference type="SUPFAM" id="SSF46894">
    <property type="entry name" value="C-terminal effector domain of the bipartite response regulators"/>
    <property type="match status" value="1"/>
</dbReference>
<dbReference type="InterPro" id="IPR011006">
    <property type="entry name" value="CheY-like_superfamily"/>
</dbReference>
<dbReference type="CDD" id="cd00383">
    <property type="entry name" value="trans_reg_C"/>
    <property type="match status" value="1"/>
</dbReference>
<dbReference type="GO" id="GO:0003677">
    <property type="term" value="F:DNA binding"/>
    <property type="evidence" value="ECO:0007669"/>
    <property type="project" value="UniProtKB-KW"/>
</dbReference>
<dbReference type="PANTHER" id="PTHR48111:SF22">
    <property type="entry name" value="REGULATOR OF RPOS"/>
    <property type="match status" value="1"/>
</dbReference>
<evidence type="ECO:0000256" key="7">
    <source>
        <dbReference type="PROSITE-ProRule" id="PRU01091"/>
    </source>
</evidence>
<dbReference type="InterPro" id="IPR036388">
    <property type="entry name" value="WH-like_DNA-bd_sf"/>
</dbReference>
<dbReference type="PROSITE" id="PS51755">
    <property type="entry name" value="OMPR_PHOB"/>
    <property type="match status" value="1"/>
</dbReference>
<organism evidence="10 11">
    <name type="scientific">Pseudorhodoferax aquiterrae</name>
    <dbReference type="NCBI Taxonomy" id="747304"/>
    <lineage>
        <taxon>Bacteria</taxon>
        <taxon>Pseudomonadati</taxon>
        <taxon>Pseudomonadota</taxon>
        <taxon>Betaproteobacteria</taxon>
        <taxon>Burkholderiales</taxon>
        <taxon>Comamonadaceae</taxon>
    </lineage>
</organism>
<sequence length="219" mass="24426">MNDLQEASYLSQGLKYNGYCVDVVLDGVLGLDMAIERDHSLVLIDEQLPGMDGLSYLKCLRAARSVPVIVLHLSKSAVSKMSYLEEGASDCLGRPVAVPELLSRVGFHVRRANFPAGVGAEFKIADFTLDLSRKRAERAGRRLSLTYKEFAMVMVLAERPGALVTRDVLVDRVWRQQPISLSNLHRSIGRLRRKIDQPGQLPLLHTIKEFGYLLGPRRG</sequence>
<keyword evidence="1 6" id="KW-0597">Phosphoprotein</keyword>
<feature type="DNA-binding region" description="OmpR/PhoB-type" evidence="7">
    <location>
        <begin position="119"/>
        <end position="216"/>
    </location>
</feature>
<feature type="domain" description="OmpR/PhoB-type" evidence="9">
    <location>
        <begin position="119"/>
        <end position="216"/>
    </location>
</feature>
<dbReference type="SMART" id="SM00862">
    <property type="entry name" value="Trans_reg_C"/>
    <property type="match status" value="1"/>
</dbReference>